<protein>
    <submittedName>
        <fullName evidence="1">Phage portal protein</fullName>
    </submittedName>
</protein>
<dbReference type="Pfam" id="PF05136">
    <property type="entry name" value="Phage_portal_2"/>
    <property type="match status" value="1"/>
</dbReference>
<gene>
    <name evidence="1" type="ORF">NTU39_05410</name>
</gene>
<accession>A0ABY5QI36</accession>
<dbReference type="RefSeq" id="WP_257959393.1">
    <property type="nucleotide sequence ID" value="NZ_CP102780.1"/>
</dbReference>
<proteinExistence type="predicted"/>
<keyword evidence="2" id="KW-1185">Reference proteome</keyword>
<dbReference type="EMBL" id="CP102780">
    <property type="protein sequence ID" value="UVA80461.1"/>
    <property type="molecule type" value="Genomic_DNA"/>
</dbReference>
<evidence type="ECO:0000313" key="1">
    <source>
        <dbReference type="EMBL" id="UVA80461.1"/>
    </source>
</evidence>
<sequence length="495" mass="54841">MSEIDQTGRGNWLDRTIEYFAPGVALRREHSRVVLDMHRSYEAAKVGRRTAGWHAGSGSANVEIGPSLVRVRNRCREMVRNNEYAAKTIDALVTNTVGTGFTASAPEQQVWDDWCAYCDADGQLDFNGLTELAQRTRRESGEVLIRFRQRLPEDGYAVPLQIQVLEPDHLDHSRNGPINGGNFVIAGVEFNLIGQRVAYWLFPHHPGDVASFRINSLESKRVPASEILHYYRKRRPSQVRGMPELGVSLLRLRDLADYEQAELVRKKIEACFVAFVSTDNDQQALGTMRSTDGVDAGKQRQERVAPGMIKYLSNAESVDFGSPAASGGYGDYTTTQLFAVAAGAGVTYEQLTGDGSRVNYSAGRSLLVEFRQAIAAEQWLAFVPMVLNPIAQRFQVTAKLAGAQRAAVNKFTWTAPRLPWVDPLKDAMAIKELARGGFQSISEAIRERGDDPDKVFAEIKAEREKLRALGIVVDSDAAVSERLLSPEDVAKLLDK</sequence>
<name>A0ABY5QI36_9BURK</name>
<dbReference type="InterPro" id="IPR006429">
    <property type="entry name" value="Phage_lambda_portal"/>
</dbReference>
<reference evidence="1" key="1">
    <citation type="submission" date="2022-08" db="EMBL/GenBank/DDBJ databases">
        <title>Multi-unit outbreak of Pandoraea commovens among non-cystic fibrosis intensive care patients from 2019 to 2021 in Berlin, Germany.</title>
        <authorList>
            <person name="Menzel P."/>
        </authorList>
    </citation>
    <scope>NUCLEOTIDE SEQUENCE</scope>
    <source>
        <strain evidence="1">LB-19-202-79</strain>
    </source>
</reference>
<evidence type="ECO:0000313" key="2">
    <source>
        <dbReference type="Proteomes" id="UP001058980"/>
    </source>
</evidence>
<dbReference type="Proteomes" id="UP001058980">
    <property type="component" value="Chromosome"/>
</dbReference>
<dbReference type="NCBIfam" id="TIGR01539">
    <property type="entry name" value="portal_lambda"/>
    <property type="match status" value="1"/>
</dbReference>
<organism evidence="1 2">
    <name type="scientific">Pandoraea commovens</name>
    <dbReference type="NCBI Taxonomy" id="2508289"/>
    <lineage>
        <taxon>Bacteria</taxon>
        <taxon>Pseudomonadati</taxon>
        <taxon>Pseudomonadota</taxon>
        <taxon>Betaproteobacteria</taxon>
        <taxon>Burkholderiales</taxon>
        <taxon>Burkholderiaceae</taxon>
        <taxon>Pandoraea</taxon>
    </lineage>
</organism>